<dbReference type="InterPro" id="IPR013760">
    <property type="entry name" value="Topo_IIA-like_dom_sf"/>
</dbReference>
<dbReference type="CDD" id="cd16928">
    <property type="entry name" value="HATPase_GyrB-like"/>
    <property type="match status" value="1"/>
</dbReference>
<dbReference type="InterPro" id="IPR020568">
    <property type="entry name" value="Ribosomal_Su5_D2-typ_SF"/>
</dbReference>
<keyword evidence="14" id="KW-1185">Reference proteome</keyword>
<dbReference type="EC" id="5.6.2.2" evidence="4"/>
<dbReference type="InterPro" id="IPR018522">
    <property type="entry name" value="TopoIIA_CS"/>
</dbReference>
<dbReference type="SUPFAM" id="SSF55874">
    <property type="entry name" value="ATPase domain of HSP90 chaperone/DNA topoisomerase II/histidine kinase"/>
    <property type="match status" value="1"/>
</dbReference>
<dbReference type="GO" id="GO:0005694">
    <property type="term" value="C:chromosome"/>
    <property type="evidence" value="ECO:0007669"/>
    <property type="project" value="InterPro"/>
</dbReference>
<evidence type="ECO:0000256" key="7">
    <source>
        <dbReference type="ARBA" id="ARBA00022840"/>
    </source>
</evidence>
<dbReference type="FunFam" id="3.30.565.10:FF:000002">
    <property type="entry name" value="DNA gyrase subunit B"/>
    <property type="match status" value="1"/>
</dbReference>
<dbReference type="NCBIfam" id="TIGR01059">
    <property type="entry name" value="gyrB"/>
    <property type="match status" value="1"/>
</dbReference>
<dbReference type="InterPro" id="IPR011557">
    <property type="entry name" value="GyrB"/>
</dbReference>
<evidence type="ECO:0000256" key="9">
    <source>
        <dbReference type="ARBA" id="ARBA00023029"/>
    </source>
</evidence>
<keyword evidence="5" id="KW-0479">Metal-binding</keyword>
<keyword evidence="10" id="KW-0238">DNA-binding</keyword>
<dbReference type="KEGG" id="spib:G8759_06915"/>
<evidence type="ECO:0000256" key="8">
    <source>
        <dbReference type="ARBA" id="ARBA00022842"/>
    </source>
</evidence>
<dbReference type="Gene3D" id="3.40.50.670">
    <property type="match status" value="1"/>
</dbReference>
<dbReference type="Pfam" id="PF00986">
    <property type="entry name" value="DNA_gyraseB_C"/>
    <property type="match status" value="1"/>
</dbReference>
<evidence type="ECO:0000259" key="12">
    <source>
        <dbReference type="PROSITE" id="PS50880"/>
    </source>
</evidence>
<dbReference type="InterPro" id="IPR034160">
    <property type="entry name" value="TOPRIM_GyrB"/>
</dbReference>
<dbReference type="PROSITE" id="PS00177">
    <property type="entry name" value="TOPOISOMERASE_II"/>
    <property type="match status" value="1"/>
</dbReference>
<dbReference type="InterPro" id="IPR000565">
    <property type="entry name" value="Topo_IIA_B"/>
</dbReference>
<dbReference type="InterPro" id="IPR006171">
    <property type="entry name" value="TOPRIM_dom"/>
</dbReference>
<comment type="cofactor">
    <cofactor evidence="2">
        <name>Mg(2+)</name>
        <dbReference type="ChEBI" id="CHEBI:18420"/>
    </cofactor>
</comment>
<evidence type="ECO:0000313" key="13">
    <source>
        <dbReference type="EMBL" id="QIP12376.1"/>
    </source>
</evidence>
<dbReference type="Pfam" id="PF02518">
    <property type="entry name" value="HATPase_c"/>
    <property type="match status" value="1"/>
</dbReference>
<dbReference type="SMART" id="SM00387">
    <property type="entry name" value="HATPase_c"/>
    <property type="match status" value="1"/>
</dbReference>
<evidence type="ECO:0000256" key="10">
    <source>
        <dbReference type="ARBA" id="ARBA00023125"/>
    </source>
</evidence>
<dbReference type="FunFam" id="3.40.50.670:FF:000002">
    <property type="entry name" value="DNA gyrase subunit B"/>
    <property type="match status" value="1"/>
</dbReference>
<keyword evidence="7" id="KW-0067">ATP-binding</keyword>
<evidence type="ECO:0000256" key="11">
    <source>
        <dbReference type="ARBA" id="ARBA00023235"/>
    </source>
</evidence>
<name>A0A6G9AJ84_9BACT</name>
<evidence type="ECO:0000256" key="4">
    <source>
        <dbReference type="ARBA" id="ARBA00012895"/>
    </source>
</evidence>
<dbReference type="PRINTS" id="PR00418">
    <property type="entry name" value="TPI2FAMILY"/>
</dbReference>
<comment type="similarity">
    <text evidence="3">Belongs to the type II topoisomerase GyrB family.</text>
</comment>
<keyword evidence="11 13" id="KW-0413">Isomerase</keyword>
<dbReference type="InterPro" id="IPR002288">
    <property type="entry name" value="DNA_gyrase_B_C"/>
</dbReference>
<dbReference type="SUPFAM" id="SSF54211">
    <property type="entry name" value="Ribosomal protein S5 domain 2-like"/>
    <property type="match status" value="1"/>
</dbReference>
<dbReference type="Gene3D" id="3.30.230.10">
    <property type="match status" value="1"/>
</dbReference>
<dbReference type="PANTHER" id="PTHR45866">
    <property type="entry name" value="DNA GYRASE/TOPOISOMERASE SUBUNIT B"/>
    <property type="match status" value="1"/>
</dbReference>
<dbReference type="InterPro" id="IPR001241">
    <property type="entry name" value="Topo_IIA"/>
</dbReference>
<gene>
    <name evidence="13" type="primary">gyrB</name>
    <name evidence="13" type="ORF">G8759_06915</name>
</gene>
<accession>A0A6G9AJ84</accession>
<dbReference type="PROSITE" id="PS50880">
    <property type="entry name" value="TOPRIM"/>
    <property type="match status" value="1"/>
</dbReference>
<dbReference type="SUPFAM" id="SSF56719">
    <property type="entry name" value="Type II DNA topoisomerase"/>
    <property type="match status" value="1"/>
</dbReference>
<dbReference type="NCBIfam" id="NF004189">
    <property type="entry name" value="PRK05644.1"/>
    <property type="match status" value="1"/>
</dbReference>
<dbReference type="GO" id="GO:0003918">
    <property type="term" value="F:DNA topoisomerase type II (double strand cut, ATP-hydrolyzing) activity"/>
    <property type="evidence" value="ECO:0007669"/>
    <property type="project" value="UniProtKB-EC"/>
</dbReference>
<dbReference type="InterPro" id="IPR003594">
    <property type="entry name" value="HATPase_dom"/>
</dbReference>
<dbReference type="CDD" id="cd03366">
    <property type="entry name" value="TOPRIM_TopoIIA_GyrB"/>
    <property type="match status" value="1"/>
</dbReference>
<keyword evidence="9" id="KW-0799">Topoisomerase</keyword>
<dbReference type="CDD" id="cd00822">
    <property type="entry name" value="TopoII_Trans_DNA_gyrase"/>
    <property type="match status" value="1"/>
</dbReference>
<dbReference type="InterPro" id="IPR036890">
    <property type="entry name" value="HATPase_C_sf"/>
</dbReference>
<dbReference type="EMBL" id="CP050063">
    <property type="protein sequence ID" value="QIP12376.1"/>
    <property type="molecule type" value="Genomic_DNA"/>
</dbReference>
<keyword evidence="8" id="KW-0460">Magnesium</keyword>
<dbReference type="Pfam" id="PF00204">
    <property type="entry name" value="DNA_gyraseB"/>
    <property type="match status" value="1"/>
</dbReference>
<dbReference type="PRINTS" id="PR01159">
    <property type="entry name" value="DNAGYRASEB"/>
</dbReference>
<evidence type="ECO:0000256" key="6">
    <source>
        <dbReference type="ARBA" id="ARBA00022741"/>
    </source>
</evidence>
<dbReference type="GO" id="GO:0006265">
    <property type="term" value="P:DNA topological change"/>
    <property type="evidence" value="ECO:0007669"/>
    <property type="project" value="InterPro"/>
</dbReference>
<reference evidence="13 14" key="1">
    <citation type="submission" date="2020-03" db="EMBL/GenBank/DDBJ databases">
        <authorList>
            <person name="Kim M.K."/>
        </authorList>
    </citation>
    <scope>NUCLEOTIDE SEQUENCE [LARGE SCALE GENOMIC DNA]</scope>
    <source>
        <strain evidence="13 14">BT328</strain>
    </source>
</reference>
<evidence type="ECO:0000313" key="14">
    <source>
        <dbReference type="Proteomes" id="UP000501802"/>
    </source>
</evidence>
<dbReference type="SMART" id="SM00433">
    <property type="entry name" value="TOP2c"/>
    <property type="match status" value="1"/>
</dbReference>
<protein>
    <recommendedName>
        <fullName evidence="4">DNA topoisomerase (ATP-hydrolyzing)</fullName>
        <ecNumber evidence="4">5.6.2.2</ecNumber>
    </recommendedName>
</protein>
<organism evidence="13 14">
    <name type="scientific">Spirosoma aureum</name>
    <dbReference type="NCBI Taxonomy" id="2692134"/>
    <lineage>
        <taxon>Bacteria</taxon>
        <taxon>Pseudomonadati</taxon>
        <taxon>Bacteroidota</taxon>
        <taxon>Cytophagia</taxon>
        <taxon>Cytophagales</taxon>
        <taxon>Cytophagaceae</taxon>
        <taxon>Spirosoma</taxon>
    </lineage>
</organism>
<dbReference type="InterPro" id="IPR014721">
    <property type="entry name" value="Ribsml_uS5_D2-typ_fold_subgr"/>
</dbReference>
<evidence type="ECO:0000256" key="5">
    <source>
        <dbReference type="ARBA" id="ARBA00022723"/>
    </source>
</evidence>
<dbReference type="RefSeq" id="WP_167206465.1">
    <property type="nucleotide sequence ID" value="NZ_CP050063.1"/>
</dbReference>
<proteinExistence type="inferred from homology"/>
<feature type="domain" description="Toprim" evidence="12">
    <location>
        <begin position="443"/>
        <end position="562"/>
    </location>
</feature>
<comment type="catalytic activity">
    <reaction evidence="1">
        <text>ATP-dependent breakage, passage and rejoining of double-stranded DNA.</text>
        <dbReference type="EC" id="5.6.2.2"/>
    </reaction>
</comment>
<dbReference type="PANTHER" id="PTHR45866:SF1">
    <property type="entry name" value="DNA GYRASE SUBUNIT B, MITOCHONDRIAL"/>
    <property type="match status" value="1"/>
</dbReference>
<dbReference type="NCBIfam" id="NF011501">
    <property type="entry name" value="PRK14939.1"/>
    <property type="match status" value="1"/>
</dbReference>
<dbReference type="GO" id="GO:0046872">
    <property type="term" value="F:metal ion binding"/>
    <property type="evidence" value="ECO:0007669"/>
    <property type="project" value="UniProtKB-KW"/>
</dbReference>
<evidence type="ECO:0000256" key="3">
    <source>
        <dbReference type="ARBA" id="ARBA00010708"/>
    </source>
</evidence>
<dbReference type="Gene3D" id="3.30.565.10">
    <property type="entry name" value="Histidine kinase-like ATPase, C-terminal domain"/>
    <property type="match status" value="1"/>
</dbReference>
<dbReference type="InterPro" id="IPR013506">
    <property type="entry name" value="Topo_IIA_bsu_dom2"/>
</dbReference>
<evidence type="ECO:0000256" key="1">
    <source>
        <dbReference type="ARBA" id="ARBA00000185"/>
    </source>
</evidence>
<sequence length="666" mass="73753">MTNELIEADAPVETALGNYGADNIQVLEGLEAVRKRPSMYIGDVGTRGLHHLIWEVVDNSIDEALAGYCDKITVAINPDNSVTVQDNGRGIPTGINTKMGKSALEIAMTILHAGGKFDKDTYKVSGGLHGVGVSCVNALSTDVRVEVHREGKIFEQEYKIGVPQYDVRVIGDATDTGTTTHFKPDASIFTDTVYKYDTVAGRLRELAYLNKGIHVFLKDLRELDEAGEPIRQDDFFSEGGLVEFVQYLDETRPALDGMKPIYMESTKGATPVQVALVYNYEAGENVLSYVNNINTHEGGTHVQGFRSALTRVLKNYADKNPGVLPKNSGKVAFSGEDFRKGLTAVISVKVQEPQFEGQTKTKLGNQEVVSAVSQTMADLLETWLEENPKTAAGIVKKVLVSAQARIAADLAYKRIMTERKDFMGGMGLPGKLADCSDTDPEKCELYLVEGDSAGGTAKQGRNRAFQAILPLRGKILNVEKAMEHKIYENEEIKNIWTALGVRLEKKDDETVMNLEKLRYHKIIIMTDADVDGSHIRTLILTLFYRNMKALIDNGYIYIAQPPLYLVKKGKEERYCWTEAQREVAVKELAGSGREENVGVQRYKGLGEMNAEQLWSTTMNPDTRSLKIVTVESAADADHVFSTLMGDEVAPRRDFIERNAKYARVDV</sequence>
<dbReference type="InterPro" id="IPR013759">
    <property type="entry name" value="Topo_IIA_B_C"/>
</dbReference>
<dbReference type="GO" id="GO:0005524">
    <property type="term" value="F:ATP binding"/>
    <property type="evidence" value="ECO:0007669"/>
    <property type="project" value="UniProtKB-KW"/>
</dbReference>
<dbReference type="Proteomes" id="UP000501802">
    <property type="component" value="Chromosome"/>
</dbReference>
<dbReference type="GO" id="GO:0003677">
    <property type="term" value="F:DNA binding"/>
    <property type="evidence" value="ECO:0007669"/>
    <property type="project" value="UniProtKB-KW"/>
</dbReference>
<evidence type="ECO:0000256" key="2">
    <source>
        <dbReference type="ARBA" id="ARBA00001946"/>
    </source>
</evidence>
<dbReference type="Pfam" id="PF01751">
    <property type="entry name" value="Toprim"/>
    <property type="match status" value="1"/>
</dbReference>
<dbReference type="AlphaFoldDB" id="A0A6G9AJ84"/>
<keyword evidence="6" id="KW-0547">Nucleotide-binding</keyword>